<comment type="caution">
    <text evidence="3">The sequence shown here is derived from an EMBL/GenBank/DDBJ whole genome shotgun (WGS) entry which is preliminary data.</text>
</comment>
<accession>A0ABT3NWJ3</accession>
<organism evidence="3 4">
    <name type="scientific">Sabulicella glaciei</name>
    <dbReference type="NCBI Taxonomy" id="2984948"/>
    <lineage>
        <taxon>Bacteria</taxon>
        <taxon>Pseudomonadati</taxon>
        <taxon>Pseudomonadota</taxon>
        <taxon>Alphaproteobacteria</taxon>
        <taxon>Acetobacterales</taxon>
        <taxon>Acetobacteraceae</taxon>
        <taxon>Sabulicella</taxon>
    </lineage>
</organism>
<reference evidence="3 4" key="1">
    <citation type="submission" date="2022-10" db="EMBL/GenBank/DDBJ databases">
        <title>Roseococcus glaciei nov., sp. nov., isolated from glacier.</title>
        <authorList>
            <person name="Liu Q."/>
            <person name="Xin Y.-H."/>
        </authorList>
    </citation>
    <scope>NUCLEOTIDE SEQUENCE [LARGE SCALE GENOMIC DNA]</scope>
    <source>
        <strain evidence="3 4">MDT2-1-1</strain>
    </source>
</reference>
<evidence type="ECO:0000256" key="1">
    <source>
        <dbReference type="SAM" id="Coils"/>
    </source>
</evidence>
<dbReference type="RefSeq" id="WP_301590246.1">
    <property type="nucleotide sequence ID" value="NZ_JAPFQI010000007.1"/>
</dbReference>
<keyword evidence="2" id="KW-0472">Membrane</keyword>
<evidence type="ECO:0000313" key="3">
    <source>
        <dbReference type="EMBL" id="MCW8086258.1"/>
    </source>
</evidence>
<name>A0ABT3NWJ3_9PROT</name>
<feature type="transmembrane region" description="Helical" evidence="2">
    <location>
        <begin position="12"/>
        <end position="33"/>
    </location>
</feature>
<keyword evidence="2" id="KW-1133">Transmembrane helix</keyword>
<sequence length="445" mass="47091">MNAPRKNLPFDPAWIALGFAAAVLIGAAVWLIAARGGLELQEAGQPAPVAGVPATPAIPGEPAAVATLAPASDPVAERLAALERQLEELAVRPAGDPALASRVAELSRQDGETQRAIAELRAATGAILREAGEAVDTRFGQIEAGIGAALQEADRRLDAQQQALETITTRLPPAVTALEQAAARRETALREAIETARRESSSALEAARRESEARIQALSAETARQAEEGRRATEQAVAQARQAAEQAAAEFRRRQEEAMAEASRRAEEFSAAIRNAQAESARVLGALQERLSRAEQSGARAAAVEALRAEMASGRALGPTLSRLGGEPPPELTRFADRAPPTEAQLRASFEEAVRSARNAAPPADTLTRLGTMLTIRRGEEVMVGDAAEGVIERARRALEAGELDAALDHLRGLPEVTRNAMRPWMEEAQAVAAARATLRRLGQG</sequence>
<evidence type="ECO:0008006" key="5">
    <source>
        <dbReference type="Google" id="ProtNLM"/>
    </source>
</evidence>
<proteinExistence type="predicted"/>
<keyword evidence="1" id="KW-0175">Coiled coil</keyword>
<dbReference type="Proteomes" id="UP001526430">
    <property type="component" value="Unassembled WGS sequence"/>
</dbReference>
<keyword evidence="2" id="KW-0812">Transmembrane</keyword>
<evidence type="ECO:0000313" key="4">
    <source>
        <dbReference type="Proteomes" id="UP001526430"/>
    </source>
</evidence>
<feature type="coiled-coil region" evidence="1">
    <location>
        <begin position="150"/>
        <end position="279"/>
    </location>
</feature>
<protein>
    <recommendedName>
        <fullName evidence="5">Inner membrane protein</fullName>
    </recommendedName>
</protein>
<keyword evidence="4" id="KW-1185">Reference proteome</keyword>
<gene>
    <name evidence="3" type="ORF">OF850_11515</name>
</gene>
<dbReference type="EMBL" id="JAPFQI010000007">
    <property type="protein sequence ID" value="MCW8086258.1"/>
    <property type="molecule type" value="Genomic_DNA"/>
</dbReference>
<evidence type="ECO:0000256" key="2">
    <source>
        <dbReference type="SAM" id="Phobius"/>
    </source>
</evidence>